<name>A0A8S3VHX6_MYTED</name>
<dbReference type="PANTHER" id="PTHR22600">
    <property type="entry name" value="BETA-HEXOSAMINIDASE"/>
    <property type="match status" value="1"/>
</dbReference>
<dbReference type="InterPro" id="IPR008965">
    <property type="entry name" value="CBM2/CBM3_carb-bd_dom_sf"/>
</dbReference>
<dbReference type="InterPro" id="IPR017853">
    <property type="entry name" value="GH"/>
</dbReference>
<dbReference type="SUPFAM" id="SSF55545">
    <property type="entry name" value="beta-N-acetylhexosaminidase-like domain"/>
    <property type="match status" value="1"/>
</dbReference>
<evidence type="ECO:0000313" key="11">
    <source>
        <dbReference type="EMBL" id="CAG2255858.1"/>
    </source>
</evidence>
<dbReference type="EC" id="3.2.1.52" evidence="3"/>
<feature type="chain" id="PRO_5035755248" description="beta-N-acetylhexosaminidase" evidence="9">
    <location>
        <begin position="24"/>
        <end position="1012"/>
    </location>
</feature>
<dbReference type="SUPFAM" id="SSF51445">
    <property type="entry name" value="(Trans)glycosidases"/>
    <property type="match status" value="1"/>
</dbReference>
<feature type="signal peptide" evidence="9">
    <location>
        <begin position="1"/>
        <end position="23"/>
    </location>
</feature>
<dbReference type="InterPro" id="IPR015882">
    <property type="entry name" value="HEX_bac_N"/>
</dbReference>
<dbReference type="Gene3D" id="3.20.20.80">
    <property type="entry name" value="Glycosidases"/>
    <property type="match status" value="1"/>
</dbReference>
<evidence type="ECO:0000256" key="9">
    <source>
        <dbReference type="SAM" id="SignalP"/>
    </source>
</evidence>
<dbReference type="GO" id="GO:0005975">
    <property type="term" value="P:carbohydrate metabolic process"/>
    <property type="evidence" value="ECO:0007669"/>
    <property type="project" value="InterPro"/>
</dbReference>
<dbReference type="InterPro" id="IPR015883">
    <property type="entry name" value="Glyco_hydro_20_cat"/>
</dbReference>
<evidence type="ECO:0000256" key="6">
    <source>
        <dbReference type="ARBA" id="ARBA00030512"/>
    </source>
</evidence>
<proteinExistence type="inferred from homology"/>
<evidence type="ECO:0000259" key="10">
    <source>
        <dbReference type="SMART" id="SM01081"/>
    </source>
</evidence>
<dbReference type="GO" id="GO:0030203">
    <property type="term" value="P:glycosaminoglycan metabolic process"/>
    <property type="evidence" value="ECO:0007669"/>
    <property type="project" value="TreeGrafter"/>
</dbReference>
<dbReference type="GO" id="GO:0030247">
    <property type="term" value="F:polysaccharide binding"/>
    <property type="evidence" value="ECO:0007669"/>
    <property type="project" value="InterPro"/>
</dbReference>
<feature type="domain" description="Chitobiase/beta-hexosaminidases N-terminal" evidence="10">
    <location>
        <begin position="30"/>
        <end position="207"/>
    </location>
</feature>
<evidence type="ECO:0000256" key="4">
    <source>
        <dbReference type="ARBA" id="ARBA00022801"/>
    </source>
</evidence>
<comment type="caution">
    <text evidence="11">The sequence shown here is derived from an EMBL/GenBank/DDBJ whole genome shotgun (WGS) entry which is preliminary data.</text>
</comment>
<dbReference type="EMBL" id="CAJPWZ010003287">
    <property type="protein sequence ID" value="CAG2255858.1"/>
    <property type="molecule type" value="Genomic_DNA"/>
</dbReference>
<dbReference type="InterPro" id="IPR012291">
    <property type="entry name" value="CBM2_carb-bd_dom_sf"/>
</dbReference>
<feature type="compositionally biased region" description="Low complexity" evidence="8">
    <location>
        <begin position="988"/>
        <end position="1001"/>
    </location>
</feature>
<dbReference type="Pfam" id="PF00728">
    <property type="entry name" value="Glyco_hydro_20"/>
    <property type="match status" value="1"/>
</dbReference>
<gene>
    <name evidence="11" type="ORF">MEDL_67250</name>
</gene>
<sequence length="1012" mass="113269">MRLHDVVAGFGLLLVLSTALSEANLGNISNSLKVGYDVGRNGLPLDLGPGQRITTYLANITLENIGKTPINPDGWSLYMCHEKLIHPMFYNISGLQFAGGGLILPGNVTVIHIKGCMFSFTPYLGEDPRFKAQPIQPGQTLIIPIVASEFLVSRYSVYPNWYIANRSHTNLIPNTMDNDRKFVGPFEHNIQYTRYINDLDSIKLSPIDRYRGYRFLSKPETKSEILPTPFKKTESTGSVSVNGNWLIDYNGVRNLANIATYLQSSIKGESGLSLRLSNVADGTRKVIQILLSKPAASTNPEAYTLQVNPNNERIVINGFSNAAVINGINTLRSLLAGGRTIKSMTINDYPRFPYRGLELDLASNYFPPSTVKKVIDVMALYKLNKLVLILGEENGWRIEIPEIPSLTKIGSKRCHDPSEDSCLFSQLGSKPDGTDGGYLTVQNYQDLIKYAAVRNIEIIPQIHMGVKARAAIKSMRVHLMTTKDKSMVLQDPTDIPRYMTSTLYSDSAVNPCLPNESTEKFFEFILTKLKKYHESAGVPLKYIHVGGDDSPPPAWLNSTHCQRLLHLEKEDLYLELKVNYSMALGDIATKHGVGLISLEEFFMAWPSRLGPPRIVPFLTPFSRTRFGNSSDIISVSTTINQFPQRRRPQLMANSGYKVILQPSDYTALQFAAEPDSEMPGEYDSRTRFINATKVFNFLPENLCCNFELTDAGSFGCTVPDQCEPLTEKDNVLGMQASLSTRFVKDEDTLFKLLLPRLIPFAERAYHKAAWENTYLPPKQIFNPQTGPEVVFSKPDLVARDKDWTRVASIIGNKEYPRLVNVLNVKPNVLPPGAKKEKMGTKELLRVDTSYPGLTPQIKSSLADWSNIKNTTDVTTLKLKDFQMRTLLNGKQNRRLESIEQTMPLVYLSLKQEILGNVTKIRREMELERQRQMQAAQAMEFRRRQAMIQQQQQASQFARAQMGGTNQFNQFGMPQQPAQQAGATGVTNQQTAGTAPQAAGTPVQQPRQFIPTG</sequence>
<dbReference type="InterPro" id="IPR004866">
    <property type="entry name" value="CHB/HEX_N_dom"/>
</dbReference>
<dbReference type="AlphaFoldDB" id="A0A8S3VHX6"/>
<evidence type="ECO:0000256" key="5">
    <source>
        <dbReference type="ARBA" id="ARBA00023295"/>
    </source>
</evidence>
<dbReference type="Proteomes" id="UP000683360">
    <property type="component" value="Unassembled WGS sequence"/>
</dbReference>
<comment type="catalytic activity">
    <reaction evidence="1">
        <text>Hydrolysis of terminal non-reducing N-acetyl-D-hexosamine residues in N-acetyl-beta-D-hexosaminides.</text>
        <dbReference type="EC" id="3.2.1.52"/>
    </reaction>
</comment>
<organism evidence="11 12">
    <name type="scientific">Mytilus edulis</name>
    <name type="common">Blue mussel</name>
    <dbReference type="NCBI Taxonomy" id="6550"/>
    <lineage>
        <taxon>Eukaryota</taxon>
        <taxon>Metazoa</taxon>
        <taxon>Spiralia</taxon>
        <taxon>Lophotrochozoa</taxon>
        <taxon>Mollusca</taxon>
        <taxon>Bivalvia</taxon>
        <taxon>Autobranchia</taxon>
        <taxon>Pteriomorphia</taxon>
        <taxon>Mytilida</taxon>
        <taxon>Mytiloidea</taxon>
        <taxon>Mytilidae</taxon>
        <taxon>Mytilinae</taxon>
        <taxon>Mytilus</taxon>
    </lineage>
</organism>
<accession>A0A8S3VHX6</accession>
<feature type="region of interest" description="Disordered" evidence="8">
    <location>
        <begin position="965"/>
        <end position="1012"/>
    </location>
</feature>
<evidence type="ECO:0000256" key="2">
    <source>
        <dbReference type="ARBA" id="ARBA00006285"/>
    </source>
</evidence>
<evidence type="ECO:0000256" key="7">
    <source>
        <dbReference type="ARBA" id="ARBA00033000"/>
    </source>
</evidence>
<evidence type="ECO:0000256" key="8">
    <source>
        <dbReference type="SAM" id="MobiDB-lite"/>
    </source>
</evidence>
<keyword evidence="9" id="KW-0732">Signal</keyword>
<dbReference type="InterPro" id="IPR025705">
    <property type="entry name" value="Beta_hexosaminidase_sua/sub"/>
</dbReference>
<keyword evidence="5 11" id="KW-0326">Glycosidase</keyword>
<evidence type="ECO:0000256" key="3">
    <source>
        <dbReference type="ARBA" id="ARBA00012663"/>
    </source>
</evidence>
<dbReference type="Pfam" id="PF03173">
    <property type="entry name" value="CHB_HEX"/>
    <property type="match status" value="1"/>
</dbReference>
<keyword evidence="4 11" id="KW-0378">Hydrolase</keyword>
<protein>
    <recommendedName>
        <fullName evidence="3">beta-N-acetylhexosaminidase</fullName>
        <ecNumber evidence="3">3.2.1.52</ecNumber>
    </recommendedName>
    <alternativeName>
        <fullName evidence="6">Beta-N-acetylhexosaminidase</fullName>
    </alternativeName>
    <alternativeName>
        <fullName evidence="7">N-acetyl-beta-glucosaminidase</fullName>
    </alternativeName>
</protein>
<dbReference type="GO" id="GO:0004563">
    <property type="term" value="F:beta-N-acetylhexosaminidase activity"/>
    <property type="evidence" value="ECO:0007669"/>
    <property type="project" value="UniProtKB-EC"/>
</dbReference>
<dbReference type="Gene3D" id="3.30.379.10">
    <property type="entry name" value="Chitobiase/beta-hexosaminidase domain 2-like"/>
    <property type="match status" value="1"/>
</dbReference>
<evidence type="ECO:0000313" key="12">
    <source>
        <dbReference type="Proteomes" id="UP000683360"/>
    </source>
</evidence>
<evidence type="ECO:0000256" key="1">
    <source>
        <dbReference type="ARBA" id="ARBA00001231"/>
    </source>
</evidence>
<dbReference type="Pfam" id="PF02838">
    <property type="entry name" value="Glyco_hydro_20b"/>
    <property type="match status" value="1"/>
</dbReference>
<dbReference type="GO" id="GO:0016020">
    <property type="term" value="C:membrane"/>
    <property type="evidence" value="ECO:0007669"/>
    <property type="project" value="TreeGrafter"/>
</dbReference>
<keyword evidence="12" id="KW-1185">Reference proteome</keyword>
<dbReference type="SMART" id="SM01081">
    <property type="entry name" value="CHB_HEX"/>
    <property type="match status" value="1"/>
</dbReference>
<dbReference type="PANTHER" id="PTHR22600:SF57">
    <property type="entry name" value="BETA-N-ACETYLHEXOSAMINIDASE"/>
    <property type="match status" value="1"/>
</dbReference>
<reference evidence="11" key="1">
    <citation type="submission" date="2021-03" db="EMBL/GenBank/DDBJ databases">
        <authorList>
            <person name="Bekaert M."/>
        </authorList>
    </citation>
    <scope>NUCLEOTIDE SEQUENCE</scope>
</reference>
<dbReference type="SUPFAM" id="SSF49384">
    <property type="entry name" value="Carbohydrate-binding domain"/>
    <property type="match status" value="1"/>
</dbReference>
<dbReference type="InterPro" id="IPR029018">
    <property type="entry name" value="Hex-like_dom2"/>
</dbReference>
<dbReference type="Gene3D" id="2.60.40.290">
    <property type="match status" value="1"/>
</dbReference>
<dbReference type="PRINTS" id="PR00738">
    <property type="entry name" value="GLHYDRLASE20"/>
</dbReference>
<comment type="similarity">
    <text evidence="2">Belongs to the glycosyl hydrolase 20 family.</text>
</comment>
<dbReference type="OrthoDB" id="428480at2759"/>